<accession>A0AAJ1FCU8</accession>
<dbReference type="InterPro" id="IPR015590">
    <property type="entry name" value="Aldehyde_DH_dom"/>
</dbReference>
<keyword evidence="1" id="KW-0560">Oxidoreductase</keyword>
<evidence type="ECO:0000313" key="4">
    <source>
        <dbReference type="Proteomes" id="UP001297581"/>
    </source>
</evidence>
<reference evidence="3 4" key="1">
    <citation type="submission" date="2022-02" db="EMBL/GenBank/DDBJ databases">
        <title>The genome sequence of Shewanella sp. 3B26.</title>
        <authorList>
            <person name="Du J."/>
        </authorList>
    </citation>
    <scope>NUCLEOTIDE SEQUENCE [LARGE SCALE GENOMIC DNA]</scope>
    <source>
        <strain evidence="3 4">3B26</strain>
    </source>
</reference>
<proteinExistence type="predicted"/>
<dbReference type="InterPro" id="IPR016162">
    <property type="entry name" value="Ald_DH_N"/>
</dbReference>
<dbReference type="Pfam" id="PF00171">
    <property type="entry name" value="Aldedh"/>
    <property type="match status" value="1"/>
</dbReference>
<dbReference type="PANTHER" id="PTHR43353">
    <property type="entry name" value="SUCCINATE-SEMIALDEHYDE DEHYDROGENASE, MITOCHONDRIAL"/>
    <property type="match status" value="1"/>
</dbReference>
<dbReference type="InterPro" id="IPR044151">
    <property type="entry name" value="ALDH_KGSADH"/>
</dbReference>
<dbReference type="InterPro" id="IPR016163">
    <property type="entry name" value="Ald_DH_C"/>
</dbReference>
<dbReference type="Gene3D" id="3.40.605.10">
    <property type="entry name" value="Aldehyde Dehydrogenase, Chain A, domain 1"/>
    <property type="match status" value="1"/>
</dbReference>
<dbReference type="InterPro" id="IPR016161">
    <property type="entry name" value="Ald_DH/histidinol_DH"/>
</dbReference>
<organism evidence="3 4">
    <name type="scientific">Shewanella zhuhaiensis</name>
    <dbReference type="NCBI Taxonomy" id="2919576"/>
    <lineage>
        <taxon>Bacteria</taxon>
        <taxon>Pseudomonadati</taxon>
        <taxon>Pseudomonadota</taxon>
        <taxon>Gammaproteobacteria</taxon>
        <taxon>Alteromonadales</taxon>
        <taxon>Shewanellaceae</taxon>
        <taxon>Shewanella</taxon>
    </lineage>
</organism>
<gene>
    <name evidence="3" type="ORF">MJ923_18395</name>
</gene>
<dbReference type="Gene3D" id="3.40.309.10">
    <property type="entry name" value="Aldehyde Dehydrogenase, Chain A, domain 2"/>
    <property type="match status" value="1"/>
</dbReference>
<keyword evidence="4" id="KW-1185">Reference proteome</keyword>
<dbReference type="SUPFAM" id="SSF53720">
    <property type="entry name" value="ALDH-like"/>
    <property type="match status" value="1"/>
</dbReference>
<evidence type="ECO:0000313" key="3">
    <source>
        <dbReference type="EMBL" id="MCH4296285.1"/>
    </source>
</evidence>
<dbReference type="InterPro" id="IPR050740">
    <property type="entry name" value="Aldehyde_DH_Superfamily"/>
</dbReference>
<feature type="domain" description="Aldehyde dehydrogenase" evidence="2">
    <location>
        <begin position="21"/>
        <end position="466"/>
    </location>
</feature>
<dbReference type="GO" id="GO:0016620">
    <property type="term" value="F:oxidoreductase activity, acting on the aldehyde or oxo group of donors, NAD or NADP as acceptor"/>
    <property type="evidence" value="ECO:0007669"/>
    <property type="project" value="InterPro"/>
</dbReference>
<dbReference type="RefSeq" id="WP_240592339.1">
    <property type="nucleotide sequence ID" value="NZ_JAKUDL010000008.1"/>
</dbReference>
<dbReference type="EMBL" id="JAKUDL010000008">
    <property type="protein sequence ID" value="MCH4296285.1"/>
    <property type="molecule type" value="Genomic_DNA"/>
</dbReference>
<protein>
    <submittedName>
        <fullName evidence="3">Aldehyde dehydrogenase (NADP(+))</fullName>
    </submittedName>
</protein>
<comment type="caution">
    <text evidence="3">The sequence shown here is derived from an EMBL/GenBank/DDBJ whole genome shotgun (WGS) entry which is preliminary data.</text>
</comment>
<dbReference type="Proteomes" id="UP001297581">
    <property type="component" value="Unassembled WGS sequence"/>
</dbReference>
<name>A0AAJ1FCU8_9GAMM</name>
<dbReference type="CDD" id="cd07129">
    <property type="entry name" value="ALDH_KGSADH"/>
    <property type="match status" value="1"/>
</dbReference>
<dbReference type="PANTHER" id="PTHR43353:SF3">
    <property type="entry name" value="ALDEHYDE DEHYDROGENASE-RELATED"/>
    <property type="match status" value="1"/>
</dbReference>
<dbReference type="AlphaFoldDB" id="A0AAJ1FCU8"/>
<sequence length="515" mass="54304">MTTDLCGLNFFGHQWQGKEAGFARFNPQTNEQLPERFAEADASDVNAAALVAQQAFWAYQQTSDAERAALLNAIANELEQDAELIVPMAMLESGLPEARIRGELGRTTGQLRLFAAVLTEPYDALLMDEANPTRAPLPKPELKLGHLPLGVVAVFGASNFPLAFSTAGGDTASALAAGCAVIVKGHPAHPGTSERVTRAIARAIDATGMPKGLFSLLQGASPALSTALVEHPLVKAVGFTGSLKVGRILADHCALRPEPIPFYGELGSVNPQLLLPGKLAADATSLAEAQVNSMMMGHGQFCTSPGLIITVKGAGLDTYLAALVDKLTAQSANAMLSQGICHAYNSAVETVLSEVDILAQGQAAQAAHQSRPLLAKISAAKLMAKPALLDEIFGPFALVAICESHAELQALIAALPGQLTASVHGLEDEVAAFADIIQRLSFKVGRIIFNQMPTGVEVARAMNHGGPYPASTDSRSTSVGTEAMKRFVRPICYQNMPDSLLPEALKSTSTRLKRF</sequence>
<evidence type="ECO:0000259" key="2">
    <source>
        <dbReference type="Pfam" id="PF00171"/>
    </source>
</evidence>
<evidence type="ECO:0000256" key="1">
    <source>
        <dbReference type="ARBA" id="ARBA00023002"/>
    </source>
</evidence>